<dbReference type="Proteomes" id="UP000240530">
    <property type="component" value="Unassembled WGS sequence"/>
</dbReference>
<comment type="caution">
    <text evidence="2">The sequence shown here is derived from an EMBL/GenBank/DDBJ whole genome shotgun (WGS) entry which is preliminary data.</text>
</comment>
<accession>A0A2T3KYF1</accession>
<dbReference type="EMBL" id="PYNS01000002">
    <property type="protein sequence ID" value="PSV12839.1"/>
    <property type="molecule type" value="Genomic_DNA"/>
</dbReference>
<gene>
    <name evidence="2" type="ORF">C0W93_03750</name>
</gene>
<feature type="signal peptide" evidence="1">
    <location>
        <begin position="1"/>
        <end position="21"/>
    </location>
</feature>
<evidence type="ECO:0000256" key="1">
    <source>
        <dbReference type="SAM" id="SignalP"/>
    </source>
</evidence>
<name>A0A2T3KYF1_PHOLD</name>
<feature type="chain" id="PRO_5015418416" evidence="1">
    <location>
        <begin position="22"/>
        <end position="263"/>
    </location>
</feature>
<keyword evidence="1" id="KW-0732">Signal</keyword>
<dbReference type="RefSeq" id="WP_045065839.1">
    <property type="nucleotide sequence ID" value="NZ_CP131578.1"/>
</dbReference>
<evidence type="ECO:0000313" key="3">
    <source>
        <dbReference type="Proteomes" id="UP000240530"/>
    </source>
</evidence>
<sequence>MRLLSFFAASILPLLSVSAIAAPASSTDATQLTKSHTAYTFPNKFHQCKKTLNYNVYFKGSKIGHYQRRIIWNGKQADVYTTAEADVLITKSKMNMHSKLRWSDENQRFQTDSFQRTIRGLMAGNVSATFSKDGRSSTVIEDGKTQKYAEDLMPIIDGDTIGSQMRLDLIEGKKNFDFIMQNSDETSHYYFTVAGTEKIETNFGTLNAIRVNQTRKSDRQLSLWFAPSLDYQLVKATYHRKIIDLKAVLMSQKMDCPPKQLFK</sequence>
<proteinExistence type="predicted"/>
<dbReference type="InterPro" id="IPR021457">
    <property type="entry name" value="DUF3108"/>
</dbReference>
<dbReference type="Pfam" id="PF11306">
    <property type="entry name" value="DUF3108"/>
    <property type="match status" value="1"/>
</dbReference>
<reference evidence="2 3" key="1">
    <citation type="submission" date="2018-03" db="EMBL/GenBank/DDBJ databases">
        <title>Whole genome sequencing of Histamine producing bacteria.</title>
        <authorList>
            <person name="Butler K."/>
        </authorList>
    </citation>
    <scope>NUCLEOTIDE SEQUENCE [LARGE SCALE GENOMIC DNA]</scope>
    <source>
        <strain evidence="2 3">Res.4.1</strain>
    </source>
</reference>
<organism evidence="2 3">
    <name type="scientific">Photobacterium leiognathi subsp. mandapamensis</name>
    <name type="common">Photobacterium mandapamensis</name>
    <dbReference type="NCBI Taxonomy" id="48408"/>
    <lineage>
        <taxon>Bacteria</taxon>
        <taxon>Pseudomonadati</taxon>
        <taxon>Pseudomonadota</taxon>
        <taxon>Gammaproteobacteria</taxon>
        <taxon>Vibrionales</taxon>
        <taxon>Vibrionaceae</taxon>
        <taxon>Photobacterium</taxon>
    </lineage>
</organism>
<dbReference type="AlphaFoldDB" id="A0A2T3KYF1"/>
<evidence type="ECO:0000313" key="2">
    <source>
        <dbReference type="EMBL" id="PSV12839.1"/>
    </source>
</evidence>
<protein>
    <submittedName>
        <fullName evidence="2">DUF3108 domain-containing protein</fullName>
    </submittedName>
</protein>